<dbReference type="AlphaFoldDB" id="A0AA39RVW1"/>
<proteinExistence type="predicted"/>
<accession>A0AA39RVW1</accession>
<reference evidence="2" key="1">
    <citation type="journal article" date="2022" name="Plant J.">
        <title>Strategies of tolerance reflected in two North American maple genomes.</title>
        <authorList>
            <person name="McEvoy S.L."/>
            <person name="Sezen U.U."/>
            <person name="Trouern-Trend A."/>
            <person name="McMahon S.M."/>
            <person name="Schaberg P.G."/>
            <person name="Yang J."/>
            <person name="Wegrzyn J.L."/>
            <person name="Swenson N.G."/>
        </authorList>
    </citation>
    <scope>NUCLEOTIDE SEQUENCE</scope>
    <source>
        <strain evidence="2">NS2018</strain>
    </source>
</reference>
<reference evidence="2" key="2">
    <citation type="submission" date="2023-06" db="EMBL/GenBank/DDBJ databases">
        <authorList>
            <person name="Swenson N.G."/>
            <person name="Wegrzyn J.L."/>
            <person name="Mcevoy S.L."/>
        </authorList>
    </citation>
    <scope>NUCLEOTIDE SEQUENCE</scope>
    <source>
        <strain evidence="2">NS2018</strain>
        <tissue evidence="2">Leaf</tissue>
    </source>
</reference>
<feature type="region of interest" description="Disordered" evidence="1">
    <location>
        <begin position="1"/>
        <end position="127"/>
    </location>
</feature>
<comment type="caution">
    <text evidence="2">The sequence shown here is derived from an EMBL/GenBank/DDBJ whole genome shotgun (WGS) entry which is preliminary data.</text>
</comment>
<gene>
    <name evidence="2" type="ORF">LWI29_011562</name>
</gene>
<keyword evidence="3" id="KW-1185">Reference proteome</keyword>
<evidence type="ECO:0000256" key="1">
    <source>
        <dbReference type="SAM" id="MobiDB-lite"/>
    </source>
</evidence>
<organism evidence="2 3">
    <name type="scientific">Acer saccharum</name>
    <name type="common">Sugar maple</name>
    <dbReference type="NCBI Taxonomy" id="4024"/>
    <lineage>
        <taxon>Eukaryota</taxon>
        <taxon>Viridiplantae</taxon>
        <taxon>Streptophyta</taxon>
        <taxon>Embryophyta</taxon>
        <taxon>Tracheophyta</taxon>
        <taxon>Spermatophyta</taxon>
        <taxon>Magnoliopsida</taxon>
        <taxon>eudicotyledons</taxon>
        <taxon>Gunneridae</taxon>
        <taxon>Pentapetalae</taxon>
        <taxon>rosids</taxon>
        <taxon>malvids</taxon>
        <taxon>Sapindales</taxon>
        <taxon>Sapindaceae</taxon>
        <taxon>Hippocastanoideae</taxon>
        <taxon>Acereae</taxon>
        <taxon>Acer</taxon>
    </lineage>
</organism>
<sequence>MKKDAFSVSEEAEGSEVREGNNKGVSEGSRSQTNNRIERVDNLVTSSKKETCKKTPYQNIPSVQGGIRIGGDRRRRKVFSSEEEPRSSGLDLMRLKGPNYVEGETSKVQDNDPISPISTNLENGGPCQTTTRDFDPIFVHESNQLEGGLPKGPDMIHQHDQVQDQDSVEDYESFVAKTQMAYQGRGEERGINLCIDLRSIDSVDLGSTAGSEKLTELRINQKSTVGRNQMRLRKNKRVKGLDVSVRSHSMKTRFAKYPKSSAPRRKRKLRKVIWNLDEEIAKVIEKGADLGVNFKLRSTCSKDEDGVKKNREDKWNLEEEVTKVIKTGVALGLDFYGREVKIAEYLSSRELEDEAKFYE</sequence>
<dbReference type="EMBL" id="JAUESC010000384">
    <property type="protein sequence ID" value="KAK0581227.1"/>
    <property type="molecule type" value="Genomic_DNA"/>
</dbReference>
<evidence type="ECO:0000313" key="3">
    <source>
        <dbReference type="Proteomes" id="UP001168877"/>
    </source>
</evidence>
<feature type="compositionally biased region" description="Polar residues" evidence="1">
    <location>
        <begin position="116"/>
        <end position="127"/>
    </location>
</feature>
<dbReference type="Proteomes" id="UP001168877">
    <property type="component" value="Unassembled WGS sequence"/>
</dbReference>
<evidence type="ECO:0000313" key="2">
    <source>
        <dbReference type="EMBL" id="KAK0581227.1"/>
    </source>
</evidence>
<feature type="compositionally biased region" description="Basic and acidic residues" evidence="1">
    <location>
        <begin position="36"/>
        <end position="53"/>
    </location>
</feature>
<name>A0AA39RVW1_ACESA</name>
<protein>
    <submittedName>
        <fullName evidence="2">Uncharacterized protein</fullName>
    </submittedName>
</protein>